<evidence type="ECO:0000313" key="3">
    <source>
        <dbReference type="Proteomes" id="UP000186894"/>
    </source>
</evidence>
<dbReference type="AlphaFoldDB" id="A0A1Q8ZKM1"/>
<dbReference type="Proteomes" id="UP000186894">
    <property type="component" value="Unassembled WGS sequence"/>
</dbReference>
<evidence type="ECO:0000259" key="1">
    <source>
        <dbReference type="Pfam" id="PF13503"/>
    </source>
</evidence>
<evidence type="ECO:0000313" key="2">
    <source>
        <dbReference type="EMBL" id="OLP42438.1"/>
    </source>
</evidence>
<feature type="domain" description="DUF4123" evidence="1">
    <location>
        <begin position="23"/>
        <end position="141"/>
    </location>
</feature>
<sequence length="354" mass="40255">MSDTFKSQILAQLSASGESDISLYALLDPSRNAGMLNVAQAMAEEGACLFLGEAREEFSDDAPWLFKCDASGELARYLINESLGKRWAVFIQSSRHFSELFNHFRKFVKITDADDDQIFWRFYDPAILMGQMPFLTLEQRQFFFQGIKRIGTEVGQDGFVFTSCNAGGLLDTNVFVRHGDLVEQSEHQIGDVRDIPKDLVPISVEGASVRPMMRLTQSQIDGPLLYNRPALVAHVIETLDDEFRPSIEKIDQAPLYEMISHGIQLAMFSYAIHDVQHIELFIDFMFRIAPGWHKQPQLNKILIRRDITTEVKFDLLAADNMAKAWDDAERYDDAREWLPDAIARQLDANGDPLP</sequence>
<protein>
    <recommendedName>
        <fullName evidence="1">DUF4123 domain-containing protein</fullName>
    </recommendedName>
</protein>
<organism evidence="2 3">
    <name type="scientific">Rhizobium oryziradicis</name>
    <dbReference type="NCBI Taxonomy" id="1867956"/>
    <lineage>
        <taxon>Bacteria</taxon>
        <taxon>Pseudomonadati</taxon>
        <taxon>Pseudomonadota</taxon>
        <taxon>Alphaproteobacteria</taxon>
        <taxon>Hyphomicrobiales</taxon>
        <taxon>Rhizobiaceae</taxon>
        <taxon>Rhizobium/Agrobacterium group</taxon>
        <taxon>Rhizobium</taxon>
    </lineage>
</organism>
<reference evidence="2 3" key="1">
    <citation type="submission" date="2016-09" db="EMBL/GenBank/DDBJ databases">
        <title>Rhizobium oryziradicis sp. nov., isolated from the root of rice.</title>
        <authorList>
            <person name="Zhao J."/>
            <person name="Zhang X."/>
        </authorList>
    </citation>
    <scope>NUCLEOTIDE SEQUENCE [LARGE SCALE GENOMIC DNA]</scope>
    <source>
        <strain evidence="2 3">N19</strain>
    </source>
</reference>
<proteinExistence type="predicted"/>
<dbReference type="Pfam" id="PF13503">
    <property type="entry name" value="DUF4123"/>
    <property type="match status" value="1"/>
</dbReference>
<keyword evidence="3" id="KW-1185">Reference proteome</keyword>
<dbReference type="STRING" id="1867956.BJF95_13455"/>
<accession>A0A1Q8ZKM1</accession>
<dbReference type="RefSeq" id="WP_075641909.1">
    <property type="nucleotide sequence ID" value="NZ_MKIM01000033.1"/>
</dbReference>
<dbReference type="OrthoDB" id="6431152at2"/>
<dbReference type="EMBL" id="MKIM01000033">
    <property type="protein sequence ID" value="OLP42438.1"/>
    <property type="molecule type" value="Genomic_DNA"/>
</dbReference>
<comment type="caution">
    <text evidence="2">The sequence shown here is derived from an EMBL/GenBank/DDBJ whole genome shotgun (WGS) entry which is preliminary data.</text>
</comment>
<gene>
    <name evidence="2" type="ORF">BJF95_13455</name>
</gene>
<name>A0A1Q8ZKM1_9HYPH</name>
<dbReference type="InterPro" id="IPR025391">
    <property type="entry name" value="DUF4123"/>
</dbReference>